<evidence type="ECO:0000259" key="3">
    <source>
        <dbReference type="Pfam" id="PF02770"/>
    </source>
</evidence>
<keyword evidence="2" id="KW-0560">Oxidoreductase</keyword>
<evidence type="ECO:0000259" key="4">
    <source>
        <dbReference type="Pfam" id="PF02771"/>
    </source>
</evidence>
<dbReference type="InterPro" id="IPR037069">
    <property type="entry name" value="AcylCoA_DH/ox_N_sf"/>
</dbReference>
<evidence type="ECO:0000313" key="7">
    <source>
        <dbReference type="Proteomes" id="UP000460715"/>
    </source>
</evidence>
<dbReference type="GO" id="GO:0050660">
    <property type="term" value="F:flavin adenine dinucleotide binding"/>
    <property type="evidence" value="ECO:0007669"/>
    <property type="project" value="InterPro"/>
</dbReference>
<dbReference type="AlphaFoldDB" id="A0A845B6S4"/>
<dbReference type="Gene3D" id="2.40.110.10">
    <property type="entry name" value="Butyryl-CoA Dehydrogenase, subunit A, domain 2"/>
    <property type="match status" value="1"/>
</dbReference>
<dbReference type="Proteomes" id="UP000460715">
    <property type="component" value="Unassembled WGS sequence"/>
</dbReference>
<dbReference type="EMBL" id="SNVJ01000004">
    <property type="protein sequence ID" value="MXP62891.1"/>
    <property type="molecule type" value="Genomic_DNA"/>
</dbReference>
<evidence type="ECO:0000313" key="6">
    <source>
        <dbReference type="EMBL" id="MXP62891.1"/>
    </source>
</evidence>
<protein>
    <submittedName>
        <fullName evidence="6">Acyl-CoA dehydrogenase</fullName>
    </submittedName>
</protein>
<dbReference type="SUPFAM" id="SSF56645">
    <property type="entry name" value="Acyl-CoA dehydrogenase NM domain-like"/>
    <property type="match status" value="1"/>
</dbReference>
<reference evidence="6 7" key="1">
    <citation type="submission" date="2019-03" db="EMBL/GenBank/DDBJ databases">
        <title>Roseomonas sp. a novel Roseomonas species isolated from Sea whip Gorgonian.</title>
        <authorList>
            <person name="Li F."/>
            <person name="Pan X."/>
            <person name="Huang S."/>
            <person name="Li Z."/>
            <person name="Meng B."/>
        </authorList>
    </citation>
    <scope>NUCLEOTIDE SEQUENCE [LARGE SCALE GENOMIC DNA]</scope>
    <source>
        <strain evidence="6 7">M0104</strain>
    </source>
</reference>
<dbReference type="PIRSF" id="PIRSF016578">
    <property type="entry name" value="HsaA"/>
    <property type="match status" value="1"/>
</dbReference>
<dbReference type="InterPro" id="IPR013786">
    <property type="entry name" value="AcylCoA_DH/ox_N"/>
</dbReference>
<name>A0A845B6S4_9PROT</name>
<accession>A0A845B6S4</accession>
<evidence type="ECO:0000259" key="5">
    <source>
        <dbReference type="Pfam" id="PF08028"/>
    </source>
</evidence>
<dbReference type="InterPro" id="IPR013107">
    <property type="entry name" value="Acyl-CoA_DH_C"/>
</dbReference>
<feature type="domain" description="Acyl-CoA oxidase/dehydrogenase middle" evidence="3">
    <location>
        <begin position="122"/>
        <end position="212"/>
    </location>
</feature>
<comment type="caution">
    <text evidence="6">The sequence shown here is derived from an EMBL/GenBank/DDBJ whole genome shotgun (WGS) entry which is preliminary data.</text>
</comment>
<organism evidence="6 7">
    <name type="scientific">Teichococcus coralli</name>
    <dbReference type="NCBI Taxonomy" id="2545983"/>
    <lineage>
        <taxon>Bacteria</taxon>
        <taxon>Pseudomonadati</taxon>
        <taxon>Pseudomonadota</taxon>
        <taxon>Alphaproteobacteria</taxon>
        <taxon>Acetobacterales</taxon>
        <taxon>Roseomonadaceae</taxon>
        <taxon>Roseomonas</taxon>
    </lineage>
</organism>
<evidence type="ECO:0000256" key="2">
    <source>
        <dbReference type="ARBA" id="ARBA00023002"/>
    </source>
</evidence>
<evidence type="ECO:0000256" key="1">
    <source>
        <dbReference type="ARBA" id="ARBA00022630"/>
    </source>
</evidence>
<dbReference type="OrthoDB" id="2986495at2"/>
<dbReference type="GO" id="GO:0016627">
    <property type="term" value="F:oxidoreductase activity, acting on the CH-CH group of donors"/>
    <property type="evidence" value="ECO:0007669"/>
    <property type="project" value="InterPro"/>
</dbReference>
<dbReference type="InterPro" id="IPR006091">
    <property type="entry name" value="Acyl-CoA_Oxase/DH_mid-dom"/>
</dbReference>
<dbReference type="Gene3D" id="1.20.140.10">
    <property type="entry name" value="Butyryl-CoA Dehydrogenase, subunit A, domain 3"/>
    <property type="match status" value="1"/>
</dbReference>
<dbReference type="Pfam" id="PF02771">
    <property type="entry name" value="Acyl-CoA_dh_N"/>
    <property type="match status" value="1"/>
</dbReference>
<feature type="domain" description="Acyl-CoA dehydrogenase/oxidase N-terminal" evidence="4">
    <location>
        <begin position="16"/>
        <end position="86"/>
    </location>
</feature>
<dbReference type="InterPro" id="IPR046373">
    <property type="entry name" value="Acyl-CoA_Oxase/DH_mid-dom_sf"/>
</dbReference>
<dbReference type="SUPFAM" id="SSF47203">
    <property type="entry name" value="Acyl-CoA dehydrogenase C-terminal domain-like"/>
    <property type="match status" value="1"/>
</dbReference>
<dbReference type="InterPro" id="IPR036250">
    <property type="entry name" value="AcylCo_DH-like_C"/>
</dbReference>
<dbReference type="Pfam" id="PF08028">
    <property type="entry name" value="Acyl-CoA_dh_2"/>
    <property type="match status" value="1"/>
</dbReference>
<dbReference type="InterPro" id="IPR052547">
    <property type="entry name" value="Mito_Isobutyryl-CoADH"/>
</dbReference>
<feature type="domain" description="Acyl-CoA dehydrogenase C-terminal" evidence="5">
    <location>
        <begin position="241"/>
        <end position="363"/>
    </location>
</feature>
<dbReference type="PANTHER" id="PTHR43831">
    <property type="entry name" value="ISOBUTYRYL-COA DEHYDROGENASE"/>
    <property type="match status" value="1"/>
</dbReference>
<dbReference type="Gene3D" id="1.10.540.10">
    <property type="entry name" value="Acyl-CoA dehydrogenase/oxidase, N-terminal domain"/>
    <property type="match status" value="1"/>
</dbReference>
<keyword evidence="7" id="KW-1185">Reference proteome</keyword>
<proteinExistence type="predicted"/>
<dbReference type="Pfam" id="PF02770">
    <property type="entry name" value="Acyl-CoA_dh_M"/>
    <property type="match status" value="1"/>
</dbReference>
<gene>
    <name evidence="6" type="ORF">E0493_05940</name>
</gene>
<keyword evidence="1" id="KW-0285">Flavoprotein</keyword>
<dbReference type="PANTHER" id="PTHR43831:SF1">
    <property type="entry name" value="ISOBUTYRYL-COA DEHYDROGENASE, MITOCHONDRIAL"/>
    <property type="match status" value="1"/>
</dbReference>
<dbReference type="InterPro" id="IPR009100">
    <property type="entry name" value="AcylCoA_DH/oxidase_NM_dom_sf"/>
</dbReference>
<dbReference type="CDD" id="cd00567">
    <property type="entry name" value="ACAD"/>
    <property type="match status" value="1"/>
</dbReference>
<sequence>MMDGLLLRPPSFQTLARDFAATAARHDREASFPRQNFRALHAAGLLGLTVPREHGGGGGGLARSAAVVGAIAEGCPATALVLAMQLIQHHMIGREAGWAGLAARLGEGAARRGELVNALRVEPELGTPARGGLPATRLRRHGEGWVLSGRKIYATGAPGLHWMLVFAATEEDEPRTGLVLVPANARGVRIEESWDQAGLRASGSHDVVFEGVALPPENAPDLRPSAAWGRPDASQAAWNTLLIAALYTGVARAARNWLVEFLNARRPANLGAALATLPRMQEAVGRIEARLLANDRLAADAAAAEDRGEGLSAAQTGLIKTIAAENAIEVVQQAIALCGNHGLARGNPLERHLRDVLCARIHTPQPDAAHLAAGRLALGQS</sequence>